<sequence>MFLFLGAFSLSLQAQDKKNEQVLEGIITDSATGKPLEGVTILVNGVAGRVLTDSKGHFSKRIPAFPVIVNASIVGYKAAGVSVSASPASIVLSGDIAGLSDVVVVGYGKQAKSDVTGSIAHINGDVIKDVPVQSFDQALSGKAAGVSISLPNGVLNNPPVIRIRGINSISLSSYPLIVVDGIPLNTGNVSTNTNVVNNPLGDINPQDIQSIDILKDAASTAIYGSRAAAGVMVITTKRGKKGQAVTNFNGWVGVTNATRQPKVLNAQQYMTIKNEAVYNAKDLAGNAASYTPLFLPSYNADSSVVDTKWDDYVYKTALSKNFNIDVSGATEKTNYFLSANVSDQDGFLVGNNFKREAIRFNIDHAVTPWLKLKAGGNYNHTFNKSYNTGSLPNTAQLLIGAARLATALPPNVAAYNPDGSFNLSSSGAIGMGNNNATLTLYNPLALFQYSRYTSETDHFIGNVGATVRFLKHFEFNSLYSVDRSKIENQTWLSSDIGSSAYSTGGGATNVSTSINNWDWTNNVNFTYNWHDHNISVLAGVDEQQIKNNAWGAAASVASDNYFQYYQGGWTNVAASGNSMGTSAFISSFGRVNYDFARKYFVSANFRRDGNSALAAGNKYGNFGGFSLGWQLSKEDFYQKLKLSRILTGVKLKGSWGRVGNGNLSSNYAAMSLYSASLYGTASTWNLSQVGNANLKWETSLQTNVGAELSVLNNLAQVEVTYFNNNVNGLILNSPQAPSRGIPNSSILQNVGSMYNRGIEVGINAQVIQKKKFGWNVAVNYTHIVNKVTELANGNADVVGYTHTTANSNNVTRVGYSISSLYGAKTAGVNPDNGRRIFINAKGEKVQYSSVVASGQSNWTYLDGTTAAAISSSDYYLLANALPKWYGGISNSFTYGSLDLNLNFTYSGGNYVMNGSKGTLREQSAYNNATEVLNRWTTKGQVTDVPRVVYGDLISNGSSFPVSANVEKADFLRLQNVALGYRFNGQFLKGAKITSLRLYAQVTNAFIITKYTGTDPESSSNGNSNTSIGVERNSVGLGRTFTFGFNASF</sequence>
<dbReference type="InterPro" id="IPR039426">
    <property type="entry name" value="TonB-dep_rcpt-like"/>
</dbReference>
<name>A0A173MDD1_9BACT</name>
<keyword evidence="2 7" id="KW-0813">Transport</keyword>
<dbReference type="EMBL" id="FTOR01000005">
    <property type="protein sequence ID" value="SIT21086.1"/>
    <property type="molecule type" value="Genomic_DNA"/>
</dbReference>
<evidence type="ECO:0000256" key="7">
    <source>
        <dbReference type="PROSITE-ProRule" id="PRU01360"/>
    </source>
</evidence>
<evidence type="ECO:0000313" key="9">
    <source>
        <dbReference type="EMBL" id="SIT21086.1"/>
    </source>
</evidence>
<dbReference type="InterPro" id="IPR023997">
    <property type="entry name" value="TonB-dep_OMP_SusC/RagA_CS"/>
</dbReference>
<feature type="domain" description="TonB-dependent receptor plug" evidence="8">
    <location>
        <begin position="112"/>
        <end position="231"/>
    </location>
</feature>
<keyword evidence="3 7" id="KW-1134">Transmembrane beta strand</keyword>
<evidence type="ECO:0000259" key="8">
    <source>
        <dbReference type="Pfam" id="PF07715"/>
    </source>
</evidence>
<keyword evidence="10" id="KW-1185">Reference proteome</keyword>
<reference evidence="10" key="1">
    <citation type="submission" date="2017-01" db="EMBL/GenBank/DDBJ databases">
        <authorList>
            <person name="Varghese N."/>
            <person name="Submissions S."/>
        </authorList>
    </citation>
    <scope>NUCLEOTIDE SEQUENCE [LARGE SCALE GENOMIC DNA]</scope>
    <source>
        <strain evidence="10">DSM 21054</strain>
    </source>
</reference>
<dbReference type="InterPro" id="IPR012910">
    <property type="entry name" value="Plug_dom"/>
</dbReference>
<evidence type="ECO:0000313" key="10">
    <source>
        <dbReference type="Proteomes" id="UP000186917"/>
    </source>
</evidence>
<comment type="subcellular location">
    <subcellularLocation>
        <location evidence="1 7">Cell outer membrane</location>
        <topology evidence="1 7">Multi-pass membrane protein</topology>
    </subcellularLocation>
</comment>
<proteinExistence type="inferred from homology"/>
<dbReference type="SUPFAM" id="SSF49464">
    <property type="entry name" value="Carboxypeptidase regulatory domain-like"/>
    <property type="match status" value="1"/>
</dbReference>
<dbReference type="AlphaFoldDB" id="A0A173MDD1"/>
<evidence type="ECO:0000256" key="4">
    <source>
        <dbReference type="ARBA" id="ARBA00022692"/>
    </source>
</evidence>
<keyword evidence="4 7" id="KW-0812">Transmembrane</keyword>
<dbReference type="Gene3D" id="2.170.130.10">
    <property type="entry name" value="TonB-dependent receptor, plug domain"/>
    <property type="match status" value="1"/>
</dbReference>
<dbReference type="NCBIfam" id="TIGR04056">
    <property type="entry name" value="OMP_RagA_SusC"/>
    <property type="match status" value="1"/>
</dbReference>
<dbReference type="InterPro" id="IPR036942">
    <property type="entry name" value="Beta-barrel_TonB_sf"/>
</dbReference>
<organism evidence="9 10">
    <name type="scientific">Filimonas lacunae</name>
    <dbReference type="NCBI Taxonomy" id="477680"/>
    <lineage>
        <taxon>Bacteria</taxon>
        <taxon>Pseudomonadati</taxon>
        <taxon>Bacteroidota</taxon>
        <taxon>Chitinophagia</taxon>
        <taxon>Chitinophagales</taxon>
        <taxon>Chitinophagaceae</taxon>
        <taxon>Filimonas</taxon>
    </lineage>
</organism>
<dbReference type="GO" id="GO:0009279">
    <property type="term" value="C:cell outer membrane"/>
    <property type="evidence" value="ECO:0007669"/>
    <property type="project" value="UniProtKB-SubCell"/>
</dbReference>
<dbReference type="SUPFAM" id="SSF56935">
    <property type="entry name" value="Porins"/>
    <property type="match status" value="1"/>
</dbReference>
<dbReference type="PROSITE" id="PS52016">
    <property type="entry name" value="TONB_DEPENDENT_REC_3"/>
    <property type="match status" value="1"/>
</dbReference>
<protein>
    <submittedName>
        <fullName evidence="9">TonB-linked outer membrane protein, SusC/RagA family</fullName>
    </submittedName>
</protein>
<keyword evidence="5 7" id="KW-0472">Membrane</keyword>
<dbReference type="InterPro" id="IPR037066">
    <property type="entry name" value="Plug_dom_sf"/>
</dbReference>
<dbReference type="STRING" id="477680.SAMN05421788_10599"/>
<dbReference type="Pfam" id="PF07715">
    <property type="entry name" value="Plug"/>
    <property type="match status" value="1"/>
</dbReference>
<dbReference type="InterPro" id="IPR008969">
    <property type="entry name" value="CarboxyPept-like_regulatory"/>
</dbReference>
<evidence type="ECO:0000256" key="3">
    <source>
        <dbReference type="ARBA" id="ARBA00022452"/>
    </source>
</evidence>
<dbReference type="Pfam" id="PF13715">
    <property type="entry name" value="CarbopepD_reg_2"/>
    <property type="match status" value="1"/>
</dbReference>
<comment type="similarity">
    <text evidence="7">Belongs to the TonB-dependent receptor family.</text>
</comment>
<dbReference type="Gene3D" id="2.40.170.20">
    <property type="entry name" value="TonB-dependent receptor, beta-barrel domain"/>
    <property type="match status" value="1"/>
</dbReference>
<keyword evidence="6 7" id="KW-0998">Cell outer membrane</keyword>
<dbReference type="Gene3D" id="2.60.40.1120">
    <property type="entry name" value="Carboxypeptidase-like, regulatory domain"/>
    <property type="match status" value="1"/>
</dbReference>
<evidence type="ECO:0000256" key="6">
    <source>
        <dbReference type="ARBA" id="ARBA00023237"/>
    </source>
</evidence>
<evidence type="ECO:0000256" key="2">
    <source>
        <dbReference type="ARBA" id="ARBA00022448"/>
    </source>
</evidence>
<dbReference type="NCBIfam" id="TIGR04057">
    <property type="entry name" value="SusC_RagA_signa"/>
    <property type="match status" value="1"/>
</dbReference>
<accession>A0A173MDD1</accession>
<evidence type="ECO:0000256" key="1">
    <source>
        <dbReference type="ARBA" id="ARBA00004571"/>
    </source>
</evidence>
<dbReference type="KEGG" id="fln:FLA_1455"/>
<gene>
    <name evidence="9" type="ORF">SAMN05421788_10599</name>
</gene>
<dbReference type="Proteomes" id="UP000186917">
    <property type="component" value="Unassembled WGS sequence"/>
</dbReference>
<evidence type="ECO:0000256" key="5">
    <source>
        <dbReference type="ARBA" id="ARBA00023136"/>
    </source>
</evidence>
<dbReference type="InterPro" id="IPR023996">
    <property type="entry name" value="TonB-dep_OMP_SusC/RagA"/>
</dbReference>